<accession>A0A9X5BJL8</accession>
<dbReference type="EMBL" id="QZDT01000056">
    <property type="protein sequence ID" value="NBJ94919.1"/>
    <property type="molecule type" value="Genomic_DNA"/>
</dbReference>
<proteinExistence type="predicted"/>
<evidence type="ECO:0000313" key="4">
    <source>
        <dbReference type="Proteomes" id="UP001154420"/>
    </source>
</evidence>
<feature type="transmembrane region" description="Helical" evidence="2">
    <location>
        <begin position="146"/>
        <end position="165"/>
    </location>
</feature>
<gene>
    <name evidence="3" type="ORF">D5281_20670</name>
</gene>
<keyword evidence="2" id="KW-0812">Transmembrane</keyword>
<evidence type="ECO:0000256" key="2">
    <source>
        <dbReference type="SAM" id="Phobius"/>
    </source>
</evidence>
<feature type="compositionally biased region" description="Basic and acidic residues" evidence="1">
    <location>
        <begin position="207"/>
        <end position="221"/>
    </location>
</feature>
<dbReference type="Proteomes" id="UP001154420">
    <property type="component" value="Unassembled WGS sequence"/>
</dbReference>
<feature type="compositionally biased region" description="Basic and acidic residues" evidence="1">
    <location>
        <begin position="232"/>
        <end position="243"/>
    </location>
</feature>
<name>A0A9X5BJL8_9FIRM</name>
<evidence type="ECO:0000313" key="3">
    <source>
        <dbReference type="EMBL" id="NBJ94919.1"/>
    </source>
</evidence>
<feature type="transmembrane region" description="Helical" evidence="2">
    <location>
        <begin position="105"/>
        <end position="125"/>
    </location>
</feature>
<organism evidence="3 4">
    <name type="scientific">Parablautia muri</name>
    <dbReference type="NCBI Taxonomy" id="2320879"/>
    <lineage>
        <taxon>Bacteria</taxon>
        <taxon>Bacillati</taxon>
        <taxon>Bacillota</taxon>
        <taxon>Clostridia</taxon>
        <taxon>Lachnospirales</taxon>
        <taxon>Lachnospiraceae</taxon>
        <taxon>Parablautia</taxon>
    </lineage>
</organism>
<keyword evidence="2" id="KW-1133">Transmembrane helix</keyword>
<dbReference type="RefSeq" id="WP_160561893.1">
    <property type="nucleotide sequence ID" value="NZ_QZDT01000056.1"/>
</dbReference>
<sequence>MKTTKKNRFFTFIWSCMPGAGEMYMGFMNRGVSMMLLFIMTIVVSIWIAQAAIMALCVVEWFFSFFYVNHLASLSDEEFAKVEDKSILGLAGLQMSEAEGLVHKYNKVIACILIFLGGCFLWNTFAEIVSWILPEQFKIISRTMRVIGNCLPSIAIGFGIIFLGIKMLEGKKVEIVSSGQLKEDKTVKEDITFKESVASEGAQEDVNGEKFENFSKTDEVKGPNASGGMQDSEEKQEEKREGM</sequence>
<dbReference type="AlphaFoldDB" id="A0A9X5BJL8"/>
<reference evidence="3" key="1">
    <citation type="submission" date="2018-09" db="EMBL/GenBank/DDBJ databases">
        <title>Murine metabolic-syndrome-specific gut microbial biobank.</title>
        <authorList>
            <person name="Liu C."/>
        </authorList>
    </citation>
    <scope>NUCLEOTIDE SEQUENCE</scope>
    <source>
        <strain evidence="3">D42-62</strain>
    </source>
</reference>
<comment type="caution">
    <text evidence="3">The sequence shown here is derived from an EMBL/GenBank/DDBJ whole genome shotgun (WGS) entry which is preliminary data.</text>
</comment>
<evidence type="ECO:0000256" key="1">
    <source>
        <dbReference type="SAM" id="MobiDB-lite"/>
    </source>
</evidence>
<feature type="transmembrane region" description="Helical" evidence="2">
    <location>
        <begin position="35"/>
        <end position="63"/>
    </location>
</feature>
<dbReference type="OrthoDB" id="82335at2"/>
<protein>
    <submittedName>
        <fullName evidence="3">Uncharacterized protein</fullName>
    </submittedName>
</protein>
<keyword evidence="2" id="KW-0472">Membrane</keyword>
<keyword evidence="4" id="KW-1185">Reference proteome</keyword>
<feature type="region of interest" description="Disordered" evidence="1">
    <location>
        <begin position="199"/>
        <end position="243"/>
    </location>
</feature>